<evidence type="ECO:0000313" key="2">
    <source>
        <dbReference type="EMBL" id="SEP11130.1"/>
    </source>
</evidence>
<dbReference type="STRING" id="406100.SAMN04488052_11046"/>
<evidence type="ECO:0000256" key="1">
    <source>
        <dbReference type="SAM" id="Phobius"/>
    </source>
</evidence>
<keyword evidence="1 2" id="KW-0812">Transmembrane</keyword>
<protein>
    <submittedName>
        <fullName evidence="2">Putative transmembrane protein (PGPGW)</fullName>
    </submittedName>
</protein>
<proteinExistence type="predicted"/>
<dbReference type="OrthoDB" id="9800130at2"/>
<gene>
    <name evidence="2" type="ORF">SAMN04488052_11046</name>
</gene>
<organism evidence="2 3">
    <name type="scientific">Aquisalimonas asiatica</name>
    <dbReference type="NCBI Taxonomy" id="406100"/>
    <lineage>
        <taxon>Bacteria</taxon>
        <taxon>Pseudomonadati</taxon>
        <taxon>Pseudomonadota</taxon>
        <taxon>Gammaproteobacteria</taxon>
        <taxon>Chromatiales</taxon>
        <taxon>Ectothiorhodospiraceae</taxon>
        <taxon>Aquisalimonas</taxon>
    </lineage>
</organism>
<dbReference type="AlphaFoldDB" id="A0A1H8V6N8"/>
<feature type="transmembrane region" description="Helical" evidence="1">
    <location>
        <begin position="83"/>
        <end position="102"/>
    </location>
</feature>
<keyword evidence="3" id="KW-1185">Reference proteome</keyword>
<feature type="transmembrane region" description="Helical" evidence="1">
    <location>
        <begin position="58"/>
        <end position="77"/>
    </location>
</feature>
<dbReference type="EMBL" id="FOEG01000010">
    <property type="protein sequence ID" value="SEP11130.1"/>
    <property type="molecule type" value="Genomic_DNA"/>
</dbReference>
<keyword evidence="1" id="KW-0472">Membrane</keyword>
<dbReference type="Proteomes" id="UP000199657">
    <property type="component" value="Unassembled WGS sequence"/>
</dbReference>
<name>A0A1H8V6N8_9GAMM</name>
<feature type="transmembrane region" description="Helical" evidence="1">
    <location>
        <begin position="12"/>
        <end position="37"/>
    </location>
</feature>
<sequence>MMDWLFGNPALMWWMAAGSLVMLVAGLVLVPVIVVRLPRRYFAHRQRRRERMLAPGHPVIRVSVLLVKNAVGAVLVMAGLVMLVLPGQGVLTILVGLSLLNFPGKYKLERWIVSRPAVFQSMNWLRRRYGRRPLVL</sequence>
<dbReference type="Pfam" id="PF09656">
    <property type="entry name" value="PGPGW"/>
    <property type="match status" value="1"/>
</dbReference>
<reference evidence="2 3" key="1">
    <citation type="submission" date="2016-10" db="EMBL/GenBank/DDBJ databases">
        <authorList>
            <person name="de Groot N.N."/>
        </authorList>
    </citation>
    <scope>NUCLEOTIDE SEQUENCE [LARGE SCALE GENOMIC DNA]</scope>
    <source>
        <strain evidence="2 3">CGMCC 1.6291</strain>
    </source>
</reference>
<accession>A0A1H8V6N8</accession>
<keyword evidence="1" id="KW-1133">Transmembrane helix</keyword>
<evidence type="ECO:0000313" key="3">
    <source>
        <dbReference type="Proteomes" id="UP000199657"/>
    </source>
</evidence>
<dbReference type="RefSeq" id="WP_091645695.1">
    <property type="nucleotide sequence ID" value="NZ_FOEG01000010.1"/>
</dbReference>
<dbReference type="InterPro" id="IPR019099">
    <property type="entry name" value="Uncharacterised_PGPGW_TM"/>
</dbReference>